<comment type="caution">
    <text evidence="2">The sequence shown here is derived from an EMBL/GenBank/DDBJ whole genome shotgun (WGS) entry which is preliminary data.</text>
</comment>
<keyword evidence="3" id="KW-1185">Reference proteome</keyword>
<keyword evidence="1" id="KW-0812">Transmembrane</keyword>
<evidence type="ECO:0000256" key="1">
    <source>
        <dbReference type="SAM" id="Phobius"/>
    </source>
</evidence>
<accession>A0A9X1WRD7</accession>
<dbReference type="EMBL" id="JALIRP010000006">
    <property type="protein sequence ID" value="MCJ8013266.1"/>
    <property type="molecule type" value="Genomic_DNA"/>
</dbReference>
<dbReference type="Proteomes" id="UP001139347">
    <property type="component" value="Unassembled WGS sequence"/>
</dbReference>
<gene>
    <name evidence="2" type="ORF">MUG84_16160</name>
</gene>
<dbReference type="AlphaFoldDB" id="A0A9X1WRD7"/>
<reference evidence="2" key="1">
    <citation type="submission" date="2022-04" db="EMBL/GenBank/DDBJ databases">
        <title>Paenibacillus mangrovi sp. nov., a novel endophytic bacterium isolated from bark of Kandelia candel.</title>
        <authorList>
            <person name="Tuo L."/>
        </authorList>
    </citation>
    <scope>NUCLEOTIDE SEQUENCE</scope>
    <source>
        <strain evidence="2">KQZ6P-2</strain>
    </source>
</reference>
<sequence length="145" mass="16273">MKKISILFFVFFMLVHAEVMASWAYPFVVYNKGIYEATLEQVSPDLIGDSIGKVTLSSDREGTYRGNFSNYHPKGTVYYAIIGTSPAQEIAVQAEDGLYIKAVFKGPYTVAESANSSYIWICMVIAAVLVLVVFVIYHRLHRRTS</sequence>
<keyword evidence="1" id="KW-1133">Transmembrane helix</keyword>
<feature type="transmembrane region" description="Helical" evidence="1">
    <location>
        <begin position="117"/>
        <end position="137"/>
    </location>
</feature>
<protein>
    <submittedName>
        <fullName evidence="2">Uncharacterized protein</fullName>
    </submittedName>
</protein>
<evidence type="ECO:0000313" key="2">
    <source>
        <dbReference type="EMBL" id="MCJ8013266.1"/>
    </source>
</evidence>
<dbReference type="RefSeq" id="WP_244726478.1">
    <property type="nucleotide sequence ID" value="NZ_JALIRP010000006.1"/>
</dbReference>
<keyword evidence="1" id="KW-0472">Membrane</keyword>
<proteinExistence type="predicted"/>
<organism evidence="2 3">
    <name type="scientific">Paenibacillus mangrovi</name>
    <dbReference type="NCBI Taxonomy" id="2931978"/>
    <lineage>
        <taxon>Bacteria</taxon>
        <taxon>Bacillati</taxon>
        <taxon>Bacillota</taxon>
        <taxon>Bacilli</taxon>
        <taxon>Bacillales</taxon>
        <taxon>Paenibacillaceae</taxon>
        <taxon>Paenibacillus</taxon>
    </lineage>
</organism>
<evidence type="ECO:0000313" key="3">
    <source>
        <dbReference type="Proteomes" id="UP001139347"/>
    </source>
</evidence>
<name>A0A9X1WRD7_9BACL</name>